<dbReference type="EMBL" id="CAVMJV010000068">
    <property type="protein sequence ID" value="CAK5087960.1"/>
    <property type="molecule type" value="Genomic_DNA"/>
</dbReference>
<gene>
    <name evidence="1" type="ORF">MENTE1834_LOCUS35586</name>
</gene>
<sequence length="59" mass="6813">MSSTYKRVYQGEGEGGIVRPRWQDLRPLDSYCYTLAVHIHYSHSRWNTSIQPGCSSSLH</sequence>
<proteinExistence type="predicted"/>
<dbReference type="Proteomes" id="UP001497535">
    <property type="component" value="Unassembled WGS sequence"/>
</dbReference>
<accession>A0ACB1A947</accession>
<organism evidence="1 2">
    <name type="scientific">Meloidogyne enterolobii</name>
    <name type="common">Root-knot nematode worm</name>
    <name type="synonym">Meloidogyne mayaguensis</name>
    <dbReference type="NCBI Taxonomy" id="390850"/>
    <lineage>
        <taxon>Eukaryota</taxon>
        <taxon>Metazoa</taxon>
        <taxon>Ecdysozoa</taxon>
        <taxon>Nematoda</taxon>
        <taxon>Chromadorea</taxon>
        <taxon>Rhabditida</taxon>
        <taxon>Tylenchina</taxon>
        <taxon>Tylenchomorpha</taxon>
        <taxon>Tylenchoidea</taxon>
        <taxon>Meloidogynidae</taxon>
        <taxon>Meloidogyninae</taxon>
        <taxon>Meloidogyne</taxon>
    </lineage>
</organism>
<name>A0ACB1A947_MELEN</name>
<reference evidence="1" key="1">
    <citation type="submission" date="2023-11" db="EMBL/GenBank/DDBJ databases">
        <authorList>
            <person name="Poullet M."/>
        </authorList>
    </citation>
    <scope>NUCLEOTIDE SEQUENCE</scope>
    <source>
        <strain evidence="1">E1834</strain>
    </source>
</reference>
<evidence type="ECO:0000313" key="2">
    <source>
        <dbReference type="Proteomes" id="UP001497535"/>
    </source>
</evidence>
<evidence type="ECO:0000313" key="1">
    <source>
        <dbReference type="EMBL" id="CAK5087960.1"/>
    </source>
</evidence>
<protein>
    <submittedName>
        <fullName evidence="1">Uncharacterized protein</fullName>
    </submittedName>
</protein>
<keyword evidence="2" id="KW-1185">Reference proteome</keyword>
<comment type="caution">
    <text evidence="1">The sequence shown here is derived from an EMBL/GenBank/DDBJ whole genome shotgun (WGS) entry which is preliminary data.</text>
</comment>